<evidence type="ECO:0000313" key="7">
    <source>
        <dbReference type="EMBL" id="MFD2753887.1"/>
    </source>
</evidence>
<keyword evidence="3 6" id="KW-0812">Transmembrane</keyword>
<feature type="transmembrane region" description="Helical" evidence="6">
    <location>
        <begin position="144"/>
        <end position="166"/>
    </location>
</feature>
<keyword evidence="8" id="KW-1185">Reference proteome</keyword>
<keyword evidence="2" id="KW-1003">Cell membrane</keyword>
<evidence type="ECO:0000256" key="5">
    <source>
        <dbReference type="ARBA" id="ARBA00023136"/>
    </source>
</evidence>
<feature type="transmembrane region" description="Helical" evidence="6">
    <location>
        <begin position="186"/>
        <end position="205"/>
    </location>
</feature>
<dbReference type="RefSeq" id="WP_066470616.1">
    <property type="nucleotide sequence ID" value="NZ_BCNT01000001.1"/>
</dbReference>
<dbReference type="InterPro" id="IPR001123">
    <property type="entry name" value="LeuE-type"/>
</dbReference>
<sequence>MSLSAVAAFWAVSFLLVLTPGADWAYVISAGLRGRALVLPAVAGLACGALLATLAVAAGVGSLVARSPVVLTVLTMAGAAYLLWLGIGMWRHPGVASSATDHGDEGAWRWIVKGAGTSGLNPKLMLLLLALLPQFVRPSASWPVGMQIVVLGAVHAASCCVVYFSVGLASQRVLGARRSAALVVSRLSGGLMVAIAVLLLAQGLLR</sequence>
<accession>A0ABW5UJX2</accession>
<evidence type="ECO:0000256" key="1">
    <source>
        <dbReference type="ARBA" id="ARBA00004651"/>
    </source>
</evidence>
<keyword evidence="5 6" id="KW-0472">Membrane</keyword>
<dbReference type="PANTHER" id="PTHR30086:SF20">
    <property type="entry name" value="ARGININE EXPORTER PROTEIN ARGO-RELATED"/>
    <property type="match status" value="1"/>
</dbReference>
<evidence type="ECO:0000256" key="2">
    <source>
        <dbReference type="ARBA" id="ARBA00022475"/>
    </source>
</evidence>
<name>A0ABW5UJX2_9BURK</name>
<evidence type="ECO:0000256" key="6">
    <source>
        <dbReference type="SAM" id="Phobius"/>
    </source>
</evidence>
<keyword evidence="4 6" id="KW-1133">Transmembrane helix</keyword>
<evidence type="ECO:0000256" key="4">
    <source>
        <dbReference type="ARBA" id="ARBA00022989"/>
    </source>
</evidence>
<organism evidence="7 8">
    <name type="scientific">Comamonas terrae</name>
    <dbReference type="NCBI Taxonomy" id="673548"/>
    <lineage>
        <taxon>Bacteria</taxon>
        <taxon>Pseudomonadati</taxon>
        <taxon>Pseudomonadota</taxon>
        <taxon>Betaproteobacteria</taxon>
        <taxon>Burkholderiales</taxon>
        <taxon>Comamonadaceae</taxon>
        <taxon>Comamonas</taxon>
    </lineage>
</organism>
<evidence type="ECO:0000313" key="8">
    <source>
        <dbReference type="Proteomes" id="UP001597463"/>
    </source>
</evidence>
<evidence type="ECO:0000256" key="3">
    <source>
        <dbReference type="ARBA" id="ARBA00022692"/>
    </source>
</evidence>
<dbReference type="Proteomes" id="UP001597463">
    <property type="component" value="Unassembled WGS sequence"/>
</dbReference>
<protein>
    <submittedName>
        <fullName evidence="7">LysE family translocator</fullName>
    </submittedName>
</protein>
<reference evidence="8" key="1">
    <citation type="journal article" date="2019" name="Int. J. Syst. Evol. Microbiol.">
        <title>The Global Catalogue of Microorganisms (GCM) 10K type strain sequencing project: providing services to taxonomists for standard genome sequencing and annotation.</title>
        <authorList>
            <consortium name="The Broad Institute Genomics Platform"/>
            <consortium name="The Broad Institute Genome Sequencing Center for Infectious Disease"/>
            <person name="Wu L."/>
            <person name="Ma J."/>
        </authorList>
    </citation>
    <scope>NUCLEOTIDE SEQUENCE [LARGE SCALE GENOMIC DNA]</scope>
    <source>
        <strain evidence="8">TISTR 1906</strain>
    </source>
</reference>
<proteinExistence type="predicted"/>
<feature type="transmembrane region" description="Helical" evidence="6">
    <location>
        <begin position="37"/>
        <end position="57"/>
    </location>
</feature>
<gene>
    <name evidence="7" type="ORF">ACFSW6_07280</name>
</gene>
<feature type="transmembrane region" description="Helical" evidence="6">
    <location>
        <begin position="110"/>
        <end position="132"/>
    </location>
</feature>
<dbReference type="PANTHER" id="PTHR30086">
    <property type="entry name" value="ARGININE EXPORTER PROTEIN ARGO"/>
    <property type="match status" value="1"/>
</dbReference>
<feature type="transmembrane region" description="Helical" evidence="6">
    <location>
        <begin position="69"/>
        <end position="90"/>
    </location>
</feature>
<comment type="caution">
    <text evidence="7">The sequence shown here is derived from an EMBL/GenBank/DDBJ whole genome shotgun (WGS) entry which is preliminary data.</text>
</comment>
<comment type="subcellular location">
    <subcellularLocation>
        <location evidence="1">Cell membrane</location>
        <topology evidence="1">Multi-pass membrane protein</topology>
    </subcellularLocation>
</comment>
<dbReference type="Pfam" id="PF01810">
    <property type="entry name" value="LysE"/>
    <property type="match status" value="1"/>
</dbReference>
<dbReference type="EMBL" id="JBHUMV010000003">
    <property type="protein sequence ID" value="MFD2753887.1"/>
    <property type="molecule type" value="Genomic_DNA"/>
</dbReference>